<proteinExistence type="predicted"/>
<dbReference type="GeneID" id="9687711"/>
<dbReference type="eggNOG" id="KOG0941">
    <property type="taxonomic scope" value="Eukaryota"/>
</dbReference>
<evidence type="ECO:0000313" key="8">
    <source>
        <dbReference type="EMBL" id="EEH53774.1"/>
    </source>
</evidence>
<dbReference type="STRING" id="564608.C1N2C5"/>
<feature type="region of interest" description="Disordered" evidence="6">
    <location>
        <begin position="1"/>
        <end position="78"/>
    </location>
</feature>
<keyword evidence="2" id="KW-0677">Repeat</keyword>
<feature type="compositionally biased region" description="Low complexity" evidence="6">
    <location>
        <begin position="127"/>
        <end position="137"/>
    </location>
</feature>
<keyword evidence="9" id="KW-1185">Reference proteome</keyword>
<dbReference type="Gene3D" id="3.30.2410.10">
    <property type="entry name" value="Hect, E3 ligase catalytic domain"/>
    <property type="match status" value="1"/>
</dbReference>
<feature type="region of interest" description="Disordered" evidence="6">
    <location>
        <begin position="986"/>
        <end position="1020"/>
    </location>
</feature>
<dbReference type="Pfam" id="PF25390">
    <property type="entry name" value="WD40_RLD"/>
    <property type="match status" value="1"/>
</dbReference>
<dbReference type="PANTHER" id="PTHR45622">
    <property type="entry name" value="UBIQUITIN-PROTEIN LIGASE E3A-RELATED"/>
    <property type="match status" value="1"/>
</dbReference>
<feature type="compositionally biased region" description="Basic and acidic residues" evidence="6">
    <location>
        <begin position="482"/>
        <end position="493"/>
    </location>
</feature>
<dbReference type="eggNOG" id="KOG1426">
    <property type="taxonomic scope" value="Eukaryota"/>
</dbReference>
<feature type="compositionally biased region" description="Gly residues" evidence="6">
    <location>
        <begin position="117"/>
        <end position="126"/>
    </location>
</feature>
<dbReference type="Pfam" id="PF00632">
    <property type="entry name" value="HECT"/>
    <property type="match status" value="1"/>
</dbReference>
<dbReference type="FunFam" id="3.30.2410.10:FF:000003">
    <property type="entry name" value="probable E3 ubiquitin-protein ligase HERC4 isoform X1"/>
    <property type="match status" value="1"/>
</dbReference>
<feature type="region of interest" description="Disordered" evidence="6">
    <location>
        <begin position="94"/>
        <end position="147"/>
    </location>
</feature>
<dbReference type="Proteomes" id="UP000001876">
    <property type="component" value="Unassembled WGS sequence"/>
</dbReference>
<dbReference type="CDD" id="cd00078">
    <property type="entry name" value="HECTc"/>
    <property type="match status" value="1"/>
</dbReference>
<evidence type="ECO:0000256" key="3">
    <source>
        <dbReference type="ARBA" id="ARBA00022786"/>
    </source>
</evidence>
<feature type="repeat" description="RCC1" evidence="5">
    <location>
        <begin position="246"/>
        <end position="297"/>
    </location>
</feature>
<dbReference type="PRINTS" id="PR00633">
    <property type="entry name" value="RCCNDNSATION"/>
</dbReference>
<feature type="repeat" description="RCC1" evidence="5">
    <location>
        <begin position="104"/>
        <end position="180"/>
    </location>
</feature>
<evidence type="ECO:0000313" key="9">
    <source>
        <dbReference type="Proteomes" id="UP000001876"/>
    </source>
</evidence>
<evidence type="ECO:0000256" key="5">
    <source>
        <dbReference type="PROSITE-ProRule" id="PRU00235"/>
    </source>
</evidence>
<dbReference type="InterPro" id="IPR000569">
    <property type="entry name" value="HECT_dom"/>
</dbReference>
<dbReference type="Gene3D" id="3.90.1750.10">
    <property type="entry name" value="Hect, E3 ligase catalytic domains"/>
    <property type="match status" value="1"/>
</dbReference>
<evidence type="ECO:0000256" key="1">
    <source>
        <dbReference type="ARBA" id="ARBA00022679"/>
    </source>
</evidence>
<dbReference type="SUPFAM" id="SSF56204">
    <property type="entry name" value="Hect, E3 ligase catalytic domain"/>
    <property type="match status" value="1"/>
</dbReference>
<dbReference type="SUPFAM" id="SSF50985">
    <property type="entry name" value="RCC1/BLIP-II"/>
    <property type="match status" value="1"/>
</dbReference>
<evidence type="ECO:0000256" key="2">
    <source>
        <dbReference type="ARBA" id="ARBA00022737"/>
    </source>
</evidence>
<dbReference type="PROSITE" id="PS50012">
    <property type="entry name" value="RCC1_3"/>
    <property type="match status" value="5"/>
</dbReference>
<dbReference type="KEGG" id="mpp:MICPUCDRAFT_48481"/>
<feature type="repeat" description="RCC1" evidence="5">
    <location>
        <begin position="298"/>
        <end position="351"/>
    </location>
</feature>
<feature type="region of interest" description="Disordered" evidence="6">
    <location>
        <begin position="472"/>
        <end position="497"/>
    </location>
</feature>
<feature type="compositionally biased region" description="Basic and acidic residues" evidence="6">
    <location>
        <begin position="835"/>
        <end position="847"/>
    </location>
</feature>
<accession>C1N2C5</accession>
<evidence type="ECO:0000259" key="7">
    <source>
        <dbReference type="PROSITE" id="PS50237"/>
    </source>
</evidence>
<feature type="compositionally biased region" description="Basic and acidic residues" evidence="6">
    <location>
        <begin position="190"/>
        <end position="199"/>
    </location>
</feature>
<reference evidence="8 9" key="1">
    <citation type="journal article" date="2009" name="Science">
        <title>Green evolution and dynamic adaptations revealed by genomes of the marine picoeukaryotes Micromonas.</title>
        <authorList>
            <person name="Worden A.Z."/>
            <person name="Lee J.H."/>
            <person name="Mock T."/>
            <person name="Rouze P."/>
            <person name="Simmons M.P."/>
            <person name="Aerts A.L."/>
            <person name="Allen A.E."/>
            <person name="Cuvelier M.L."/>
            <person name="Derelle E."/>
            <person name="Everett M.V."/>
            <person name="Foulon E."/>
            <person name="Grimwood J."/>
            <person name="Gundlach H."/>
            <person name="Henrissat B."/>
            <person name="Napoli C."/>
            <person name="McDonald S.M."/>
            <person name="Parker M.S."/>
            <person name="Rombauts S."/>
            <person name="Salamov A."/>
            <person name="Von Dassow P."/>
            <person name="Badger J.H."/>
            <person name="Coutinho P.M."/>
            <person name="Demir E."/>
            <person name="Dubchak I."/>
            <person name="Gentemann C."/>
            <person name="Eikrem W."/>
            <person name="Gready J.E."/>
            <person name="John U."/>
            <person name="Lanier W."/>
            <person name="Lindquist E.A."/>
            <person name="Lucas S."/>
            <person name="Mayer K.F."/>
            <person name="Moreau H."/>
            <person name="Not F."/>
            <person name="Otillar R."/>
            <person name="Panaud O."/>
            <person name="Pangilinan J."/>
            <person name="Paulsen I."/>
            <person name="Piegu B."/>
            <person name="Poliakov A."/>
            <person name="Robbens S."/>
            <person name="Schmutz J."/>
            <person name="Toulza E."/>
            <person name="Wyss T."/>
            <person name="Zelensky A."/>
            <person name="Zhou K."/>
            <person name="Armbrust E.V."/>
            <person name="Bhattacharya D."/>
            <person name="Goodenough U.W."/>
            <person name="Van de Peer Y."/>
            <person name="Grigoriev I.V."/>
        </authorList>
    </citation>
    <scope>NUCLEOTIDE SEQUENCE [LARGE SCALE GENOMIC DNA]</scope>
    <source>
        <strain evidence="8 9">CCMP1545</strain>
    </source>
</reference>
<evidence type="ECO:0000256" key="4">
    <source>
        <dbReference type="PROSITE-ProRule" id="PRU00104"/>
    </source>
</evidence>
<dbReference type="RefSeq" id="XP_003062062.1">
    <property type="nucleotide sequence ID" value="XM_003062016.1"/>
</dbReference>
<dbReference type="InterPro" id="IPR058923">
    <property type="entry name" value="RCC1-like_dom"/>
</dbReference>
<feature type="region of interest" description="Disordered" evidence="6">
    <location>
        <begin position="183"/>
        <end position="209"/>
    </location>
</feature>
<dbReference type="GO" id="GO:0061630">
    <property type="term" value="F:ubiquitin protein ligase activity"/>
    <property type="evidence" value="ECO:0007669"/>
    <property type="project" value="TreeGrafter"/>
</dbReference>
<feature type="repeat" description="RCC1" evidence="5">
    <location>
        <begin position="352"/>
        <end position="406"/>
    </location>
</feature>
<dbReference type="OrthoDB" id="8068875at2759"/>
<dbReference type="InterPro" id="IPR051709">
    <property type="entry name" value="Ub-ligase/GTPase-reg"/>
</dbReference>
<dbReference type="InterPro" id="IPR000408">
    <property type="entry name" value="Reg_chr_condens"/>
</dbReference>
<feature type="compositionally biased region" description="Polar residues" evidence="6">
    <location>
        <begin position="1"/>
        <end position="10"/>
    </location>
</feature>
<organism evidence="9">
    <name type="scientific">Micromonas pusilla (strain CCMP1545)</name>
    <name type="common">Picoplanktonic green alga</name>
    <dbReference type="NCBI Taxonomy" id="564608"/>
    <lineage>
        <taxon>Eukaryota</taxon>
        <taxon>Viridiplantae</taxon>
        <taxon>Chlorophyta</taxon>
        <taxon>Mamiellophyceae</taxon>
        <taxon>Mamiellales</taxon>
        <taxon>Mamiellaceae</taxon>
        <taxon>Micromonas</taxon>
    </lineage>
</organism>
<dbReference type="SMART" id="SM00119">
    <property type="entry name" value="HECTc"/>
    <property type="match status" value="1"/>
</dbReference>
<dbReference type="EMBL" id="GG663745">
    <property type="protein sequence ID" value="EEH53774.1"/>
    <property type="molecule type" value="Genomic_DNA"/>
</dbReference>
<gene>
    <name evidence="8" type="ORF">MICPUCDRAFT_48481</name>
</gene>
<keyword evidence="3 4" id="KW-0833">Ubl conjugation pathway</keyword>
<feature type="active site" description="Glycyl thioester intermediate" evidence="4">
    <location>
        <position position="1284"/>
    </location>
</feature>
<dbReference type="Gene3D" id="3.30.2160.10">
    <property type="entry name" value="Hect, E3 ligase catalytic domain"/>
    <property type="match status" value="1"/>
</dbReference>
<feature type="repeat" description="RCC1" evidence="5">
    <location>
        <begin position="181"/>
        <end position="245"/>
    </location>
</feature>
<dbReference type="Gene3D" id="2.130.10.30">
    <property type="entry name" value="Regulator of chromosome condensation 1/beta-lactamase-inhibitor protein II"/>
    <property type="match status" value="2"/>
</dbReference>
<sequence length="1316" mass="139985">MGAAASTSRGGSPAADATARRTRERCVAVYAWGSLGGDDVEGEDGERGETTADADAETKTSSSSSSSSSRGGRRAPRPMLAYDGEDVAHVSGNAHHHGAVTTRGDVFTSGRDARGRLGFGFGGGGENQNQNQNQNQNPDDGGRFVHPTRLTRAGEHGAGAMPRVASLACGESHTVAVTRAGELMSWGDPDGGRLGRGGDDGGDGDGGERSGCFFPGVPRYVLGVRDVRFARVACGDAHTLALTGGGKVYSFGVGARGVLGHGDDASSVAPRTVRALWHAGITQVSAGKTHSAALGVDGAVYTWGGNARGQLGQGGVVGRDAHTPSRVRALRRIACVEIACGGEHTLAIARGGSVLAWGRGSFGPTGEGAVADVVSPRRVEYFGVTTREPATRVAAGARHSVASTTTGAVVTWGANDRGQLGRGAPSKHPNYDDDDDGGDGVDVRGVAPVIGLPPGREVLFVAAWGDGATATLAPTNSGARPARTEDHEGDHGVASRPMTLPPLLELAETVADASGGGDGDGDDEDAANELAPALARAVDDVFSSAGFLVEGFASPRPPVRTRDRDDEAARDLTDALDIVSVDATYDALVRTRRPEVVTALAVALARLLDDLDDALTRYWTRVDDEFDGVTVPDEALCKDEMLTLTRAATIAWRSPLMRDAAFGDALVPRLVGVVKKLPPSIVRDVLVPWLAVRDGRRAETHESKFLDPIRACVERRVRRRERERSDRNDLVGASASSSRRARGVDEVVASCAQVVATLHAANAFGAEARGTEAMLPERAYHLDALSDAIDLREEYMRWIKLVEEEEEVAREEAEERAAAEVAAGREDGAEGDAAAEERPTAPPRRDPTTLLDACRTGVGYPRCARPGGLASFCQIPCVLSLEAKSRVLQGEANLQKRHEMRASRDRHRGGEIPFGSHDASFLEISVNRERLLRDATRAVASRSPADLKKPMRVRFSSDGVEEEGVDEGGVTKEFFQLLVRELFLPPEKSSTTGDAEEEEEERSTGTDRPTSSSSSSSSVFTVDEDSGLFWFRAGADDAPSLSRCRLVGAAIGLAIYNGVTLDVHLPHVAYKRLFGLSPTLADLRELSPSLGRGLEAMLEMRGDGGDDDDEDVEDAVSRDFVYEYVDARSGAVRSMEMKPNGSRVPVTRKNMREFVDLYVKHALDVAVRASFAAFAAGFHGVCGGPALHLFTPRELSLLVGGDPVVDVDALRRVARYEGGFDAKTRCVSWFWEIVAEDMSAEQRSRLLFFCTGCGRPPCGGTSRLPFIVQRSGPDSDLLPTAHTCFNVLLLPEYASKEKLRERLAVAMANAEGFGLQ</sequence>
<name>C1N2C5_MICPC</name>
<dbReference type="OMA" id="FKSQACW"/>
<feature type="region of interest" description="Disordered" evidence="6">
    <location>
        <begin position="415"/>
        <end position="442"/>
    </location>
</feature>
<feature type="region of interest" description="Disordered" evidence="6">
    <location>
        <begin position="821"/>
        <end position="848"/>
    </location>
</feature>
<feature type="domain" description="HECT" evidence="7">
    <location>
        <begin position="943"/>
        <end position="1316"/>
    </location>
</feature>
<dbReference type="InterPro" id="IPR035983">
    <property type="entry name" value="Hect_E3_ubiquitin_ligase"/>
</dbReference>
<keyword evidence="1" id="KW-0808">Transferase</keyword>
<dbReference type="PANTHER" id="PTHR45622:SF60">
    <property type="entry name" value="UBIQUITIN-PROTEIN LIGASE E3A"/>
    <property type="match status" value="1"/>
</dbReference>
<dbReference type="PROSITE" id="PS00626">
    <property type="entry name" value="RCC1_2"/>
    <property type="match status" value="2"/>
</dbReference>
<dbReference type="PROSITE" id="PS50237">
    <property type="entry name" value="HECT"/>
    <property type="match status" value="1"/>
</dbReference>
<evidence type="ECO:0000256" key="6">
    <source>
        <dbReference type="SAM" id="MobiDB-lite"/>
    </source>
</evidence>
<protein>
    <submittedName>
        <fullName evidence="8">E3 ubiquitin-protein ligase</fullName>
    </submittedName>
</protein>
<dbReference type="InterPro" id="IPR009091">
    <property type="entry name" value="RCC1/BLIP-II"/>
</dbReference>